<dbReference type="SUPFAM" id="SSF52768">
    <property type="entry name" value="Arginase/deacetylase"/>
    <property type="match status" value="1"/>
</dbReference>
<evidence type="ECO:0000313" key="5">
    <source>
        <dbReference type="Proteomes" id="UP000472676"/>
    </source>
</evidence>
<protein>
    <submittedName>
        <fullName evidence="4">Histone deacetylase family protein</fullName>
    </submittedName>
</protein>
<evidence type="ECO:0000256" key="1">
    <source>
        <dbReference type="ARBA" id="ARBA00005947"/>
    </source>
</evidence>
<comment type="caution">
    <text evidence="4">The sequence shown here is derived from an EMBL/GenBank/DDBJ whole genome shotgun (WGS) entry which is preliminary data.</text>
</comment>
<dbReference type="AlphaFoldDB" id="A0A6M2BMB5"/>
<comment type="similarity">
    <text evidence="1">Belongs to the histone deacetylase family.</text>
</comment>
<dbReference type="Proteomes" id="UP000472676">
    <property type="component" value="Unassembled WGS sequence"/>
</dbReference>
<evidence type="ECO:0000313" key="4">
    <source>
        <dbReference type="EMBL" id="NGY03239.1"/>
    </source>
</evidence>
<organism evidence="4 5">
    <name type="scientific">Solimonas terrae</name>
    <dbReference type="NCBI Taxonomy" id="1396819"/>
    <lineage>
        <taxon>Bacteria</taxon>
        <taxon>Pseudomonadati</taxon>
        <taxon>Pseudomonadota</taxon>
        <taxon>Gammaproteobacteria</taxon>
        <taxon>Nevskiales</taxon>
        <taxon>Nevskiaceae</taxon>
        <taxon>Solimonas</taxon>
    </lineage>
</organism>
<keyword evidence="5" id="KW-1185">Reference proteome</keyword>
<dbReference type="PANTHER" id="PTHR10625">
    <property type="entry name" value="HISTONE DEACETYLASE HDAC1-RELATED"/>
    <property type="match status" value="1"/>
</dbReference>
<dbReference type="Gene3D" id="3.40.800.20">
    <property type="entry name" value="Histone deacetylase domain"/>
    <property type="match status" value="1"/>
</dbReference>
<dbReference type="GO" id="GO:0040029">
    <property type="term" value="P:epigenetic regulation of gene expression"/>
    <property type="evidence" value="ECO:0007669"/>
    <property type="project" value="TreeGrafter"/>
</dbReference>
<dbReference type="Pfam" id="PF00850">
    <property type="entry name" value="Hist_deacetyl"/>
    <property type="match status" value="1"/>
</dbReference>
<feature type="region of interest" description="Disordered" evidence="2">
    <location>
        <begin position="1"/>
        <end position="23"/>
    </location>
</feature>
<dbReference type="InterPro" id="IPR037138">
    <property type="entry name" value="His_deacetylse_dom_sf"/>
</dbReference>
<sequence>MSAPPSYWLSHPSSRLHRMEEGHPECPERLAAIEDRLLAGGLDFFLRRLDAPEAPVEALLRVHEADHVESVLRTRPAEGLVHVDPDTAMNAHTADAALHAAGAGVLAVELVLSCRAGFVFCGVRPPGHHAERHRAMGFCFFNNIAVAAAEALARGIGRVAVLDFDVHYGNGTADIFRAEPRVLLCSTYQHPLYPDWAGDPDAPGLVDVPLAQGDGSVAYRAAISEHWLPALQEFAPELLLVSAGFDAHIRDPLGGLRLSDEDFYWTGQQIRDFAAEHCEHRVIAMLEGGYEPHALARCVEAFVRPFVDA</sequence>
<dbReference type="EMBL" id="JAAMOW010000001">
    <property type="protein sequence ID" value="NGY03239.1"/>
    <property type="molecule type" value="Genomic_DNA"/>
</dbReference>
<dbReference type="PRINTS" id="PR01270">
    <property type="entry name" value="HDASUPER"/>
</dbReference>
<gene>
    <name evidence="4" type="ORF">G7Y85_00525</name>
</gene>
<dbReference type="PANTHER" id="PTHR10625:SF10">
    <property type="entry name" value="HISTONE DEACETYLASE HDAC1"/>
    <property type="match status" value="1"/>
</dbReference>
<evidence type="ECO:0000259" key="3">
    <source>
        <dbReference type="Pfam" id="PF00850"/>
    </source>
</evidence>
<accession>A0A6M2BMB5</accession>
<feature type="domain" description="Histone deacetylase" evidence="3">
    <location>
        <begin position="23"/>
        <end position="304"/>
    </location>
</feature>
<dbReference type="GO" id="GO:0004407">
    <property type="term" value="F:histone deacetylase activity"/>
    <property type="evidence" value="ECO:0007669"/>
    <property type="project" value="TreeGrafter"/>
</dbReference>
<name>A0A6M2BMB5_9GAMM</name>
<dbReference type="InterPro" id="IPR023801">
    <property type="entry name" value="His_deacetylse_dom"/>
</dbReference>
<dbReference type="InterPro" id="IPR000286">
    <property type="entry name" value="HDACs"/>
</dbReference>
<reference evidence="4 5" key="1">
    <citation type="journal article" date="2014" name="Int. J. Syst. Evol. Microbiol.">
        <title>Solimonas terrae sp. nov., isolated from soil.</title>
        <authorList>
            <person name="Kim S.J."/>
            <person name="Moon J.Y."/>
            <person name="Weon H.Y."/>
            <person name="Ahn J.H."/>
            <person name="Chen W.M."/>
            <person name="Kwon S.W."/>
        </authorList>
    </citation>
    <scope>NUCLEOTIDE SEQUENCE [LARGE SCALE GENOMIC DNA]</scope>
    <source>
        <strain evidence="4 5">KIS83-12</strain>
    </source>
</reference>
<evidence type="ECO:0000256" key="2">
    <source>
        <dbReference type="SAM" id="MobiDB-lite"/>
    </source>
</evidence>
<dbReference type="InterPro" id="IPR023696">
    <property type="entry name" value="Ureohydrolase_dom_sf"/>
</dbReference>
<dbReference type="CDD" id="cd11599">
    <property type="entry name" value="HDAC_classII_2"/>
    <property type="match status" value="1"/>
</dbReference>
<proteinExistence type="inferred from homology"/>
<dbReference type="RefSeq" id="WP_166250664.1">
    <property type="nucleotide sequence ID" value="NZ_JAAMOW010000001.1"/>
</dbReference>